<keyword evidence="2" id="KW-0732">Signal</keyword>
<sequence length="79" mass="7799">MMKKTMTALAAASALVATPVLAQSVDATRAPAQVEQNAEQMRGGNGGGVLIGLLALAAIIAGIIIAVGGDDNEDLPTSP</sequence>
<evidence type="ECO:0000256" key="2">
    <source>
        <dbReference type="SAM" id="SignalP"/>
    </source>
</evidence>
<feature type="chain" id="PRO_5002579951" evidence="2">
    <location>
        <begin position="23"/>
        <end position="79"/>
    </location>
</feature>
<dbReference type="EMBL" id="LBHB01000003">
    <property type="protein sequence ID" value="KLE33797.1"/>
    <property type="molecule type" value="Genomic_DNA"/>
</dbReference>
<proteinExistence type="predicted"/>
<dbReference type="Proteomes" id="UP000053464">
    <property type="component" value="Unassembled WGS sequence"/>
</dbReference>
<keyword evidence="1" id="KW-0472">Membrane</keyword>
<reference evidence="3 4" key="1">
    <citation type="submission" date="2015-04" db="EMBL/GenBank/DDBJ databases">
        <title>The draft genome sequence of Erythrobacter luteus KA37.</title>
        <authorList>
            <person name="Zhuang L."/>
            <person name="Liu Y."/>
            <person name="Shao Z."/>
        </authorList>
    </citation>
    <scope>NUCLEOTIDE SEQUENCE [LARGE SCALE GENOMIC DNA]</scope>
    <source>
        <strain evidence="3 4">KA37</strain>
    </source>
</reference>
<accession>A0A0G9MSR8</accession>
<dbReference type="STRING" id="1581420.AAW00_11975"/>
<organism evidence="3 4">
    <name type="scientific">Aurantiacibacter luteus</name>
    <dbReference type="NCBI Taxonomy" id="1581420"/>
    <lineage>
        <taxon>Bacteria</taxon>
        <taxon>Pseudomonadati</taxon>
        <taxon>Pseudomonadota</taxon>
        <taxon>Alphaproteobacteria</taxon>
        <taxon>Sphingomonadales</taxon>
        <taxon>Erythrobacteraceae</taxon>
        <taxon>Aurantiacibacter</taxon>
    </lineage>
</organism>
<keyword evidence="1" id="KW-1133">Transmembrane helix</keyword>
<name>A0A0G9MSR8_9SPHN</name>
<gene>
    <name evidence="3" type="ORF">AAW00_11975</name>
</gene>
<evidence type="ECO:0000313" key="4">
    <source>
        <dbReference type="Proteomes" id="UP000053464"/>
    </source>
</evidence>
<dbReference type="PATRIC" id="fig|1581420.6.peg.2448"/>
<evidence type="ECO:0000313" key="3">
    <source>
        <dbReference type="EMBL" id="KLE33797.1"/>
    </source>
</evidence>
<keyword evidence="1" id="KW-0812">Transmembrane</keyword>
<protein>
    <submittedName>
        <fullName evidence="3">Uncharacterized protein</fullName>
    </submittedName>
</protein>
<feature type="transmembrane region" description="Helical" evidence="1">
    <location>
        <begin position="46"/>
        <end position="67"/>
    </location>
</feature>
<comment type="caution">
    <text evidence="3">The sequence shown here is derived from an EMBL/GenBank/DDBJ whole genome shotgun (WGS) entry which is preliminary data.</text>
</comment>
<dbReference type="AlphaFoldDB" id="A0A0G9MSR8"/>
<keyword evidence="4" id="KW-1185">Reference proteome</keyword>
<dbReference type="RefSeq" id="WP_047004685.1">
    <property type="nucleotide sequence ID" value="NZ_LBHB01000003.1"/>
</dbReference>
<feature type="signal peptide" evidence="2">
    <location>
        <begin position="1"/>
        <end position="22"/>
    </location>
</feature>
<evidence type="ECO:0000256" key="1">
    <source>
        <dbReference type="SAM" id="Phobius"/>
    </source>
</evidence>